<gene>
    <name evidence="2" type="ORF">SAMN05421741_12810</name>
</gene>
<reference evidence="3" key="1">
    <citation type="submission" date="2016-10" db="EMBL/GenBank/DDBJ databases">
        <authorList>
            <person name="Varghese N."/>
            <person name="Submissions S."/>
        </authorList>
    </citation>
    <scope>NUCLEOTIDE SEQUENCE [LARGE SCALE GENOMIC DNA]</scope>
    <source>
        <strain evidence="3">DS-12</strain>
    </source>
</reference>
<evidence type="ECO:0000313" key="3">
    <source>
        <dbReference type="Proteomes" id="UP000199036"/>
    </source>
</evidence>
<dbReference type="InterPro" id="IPR011727">
    <property type="entry name" value="CHP02117"/>
</dbReference>
<keyword evidence="3" id="KW-1185">Reference proteome</keyword>
<name>A0A1I5FHL6_9FLAO</name>
<protein>
    <recommendedName>
        <fullName evidence="4">TIGR02117 family protein</fullName>
    </recommendedName>
</protein>
<sequence length="227" mass="26283">MYLKTLKKIVGYLLLAVGFLVIYLLLATGAAYIPVNKDQSEYKDQNLSIYILTNGVHTDIVVPYFNEAYDWRTYLDPSLTPGKQTSAQWVSFGWGDKGFYLQTPEWKDLKASVAFNAAFGLSESAMHVTYYDKLATGDDCIEIKLNKEQYQRLCKYILNRFDMENNKLVLVETDQNYGLNDVFYEAKGKYNLFYTCNTWANNVLKSANLKASLFTLWDKGIFYHYRK</sequence>
<accession>A0A1I5FHL6</accession>
<dbReference type="AlphaFoldDB" id="A0A1I5FHL6"/>
<dbReference type="EMBL" id="FOVI01000028">
    <property type="protein sequence ID" value="SFO22811.1"/>
    <property type="molecule type" value="Genomic_DNA"/>
</dbReference>
<organism evidence="2 3">
    <name type="scientific">Paenimyroides ummariense</name>
    <dbReference type="NCBI Taxonomy" id="913024"/>
    <lineage>
        <taxon>Bacteria</taxon>
        <taxon>Pseudomonadati</taxon>
        <taxon>Bacteroidota</taxon>
        <taxon>Flavobacteriia</taxon>
        <taxon>Flavobacteriales</taxon>
        <taxon>Flavobacteriaceae</taxon>
        <taxon>Paenimyroides</taxon>
    </lineage>
</organism>
<evidence type="ECO:0000313" key="2">
    <source>
        <dbReference type="EMBL" id="SFO22811.1"/>
    </source>
</evidence>
<evidence type="ECO:0008006" key="4">
    <source>
        <dbReference type="Google" id="ProtNLM"/>
    </source>
</evidence>
<keyword evidence="1" id="KW-0472">Membrane</keyword>
<keyword evidence="1" id="KW-0812">Transmembrane</keyword>
<proteinExistence type="predicted"/>
<dbReference type="Pfam" id="PF09601">
    <property type="entry name" value="DUF2459"/>
    <property type="match status" value="1"/>
</dbReference>
<feature type="transmembrane region" description="Helical" evidence="1">
    <location>
        <begin position="12"/>
        <end position="33"/>
    </location>
</feature>
<dbReference type="Proteomes" id="UP000199036">
    <property type="component" value="Unassembled WGS sequence"/>
</dbReference>
<evidence type="ECO:0000256" key="1">
    <source>
        <dbReference type="SAM" id="Phobius"/>
    </source>
</evidence>
<dbReference type="STRING" id="913024.SAMN05421741_12810"/>
<dbReference type="NCBIfam" id="TIGR02117">
    <property type="entry name" value="chp_urease_rgn"/>
    <property type="match status" value="1"/>
</dbReference>
<keyword evidence="1" id="KW-1133">Transmembrane helix</keyword>